<evidence type="ECO:0000259" key="5">
    <source>
        <dbReference type="PROSITE" id="PS50931"/>
    </source>
</evidence>
<dbReference type="InterPro" id="IPR000847">
    <property type="entry name" value="LysR_HTH_N"/>
</dbReference>
<dbReference type="Proteomes" id="UP000730482">
    <property type="component" value="Unassembled WGS sequence"/>
</dbReference>
<dbReference type="InterPro" id="IPR005119">
    <property type="entry name" value="LysR_subst-bd"/>
</dbReference>
<dbReference type="Pfam" id="PF00126">
    <property type="entry name" value="HTH_1"/>
    <property type="match status" value="1"/>
</dbReference>
<keyword evidence="3" id="KW-0238">DNA-binding</keyword>
<comment type="caution">
    <text evidence="6">The sequence shown here is derived from an EMBL/GenBank/DDBJ whole genome shotgun (WGS) entry which is preliminary data.</text>
</comment>
<name>A0ABS5KW58_9ACTN</name>
<feature type="domain" description="HTH lysR-type" evidence="5">
    <location>
        <begin position="1"/>
        <end position="58"/>
    </location>
</feature>
<sequence>MDLNLLVALDALLQDNSVTKAAERLGTSPAAASRKLSTLRRVVGDPLLVRAGQEMVPTPRALELKAEVRALLDQSEAMLKPHRTLEVAALRRTFSVQASELLLADVAGALSGRLRAEAPDVDVVFLSEAFENTPALRRGLVDVELGVLGHLDPETRSEQLVTVRLLGAARKDHPLFDGPIDARRFAEADHIGISRTGKRHGPIDTALAKQGLRRNVAVVVPSHTGGMLLARGTDLVCLTIAATNADLPGVVEALGLRTFPIPLDLPAVEIGMAWHPTHDADPAHRWFRGHIRSTLTRSAAA</sequence>
<gene>
    <name evidence="6" type="ORF">KGQ19_25430</name>
</gene>
<dbReference type="Pfam" id="PF03466">
    <property type="entry name" value="LysR_substrate"/>
    <property type="match status" value="1"/>
</dbReference>
<reference evidence="6 7" key="1">
    <citation type="submission" date="2020-02" db="EMBL/GenBank/DDBJ databases">
        <title>Acidophilic actinobacteria isolated from forest soil.</title>
        <authorList>
            <person name="Golinska P."/>
        </authorList>
    </citation>
    <scope>NUCLEOTIDE SEQUENCE [LARGE SCALE GENOMIC DNA]</scope>
    <source>
        <strain evidence="6 7">NL8</strain>
    </source>
</reference>
<dbReference type="PANTHER" id="PTHR30118:SF15">
    <property type="entry name" value="TRANSCRIPTIONAL REGULATORY PROTEIN"/>
    <property type="match status" value="1"/>
</dbReference>
<dbReference type="CDD" id="cd08460">
    <property type="entry name" value="PBP2_DntR_like_1"/>
    <property type="match status" value="1"/>
</dbReference>
<evidence type="ECO:0000313" key="7">
    <source>
        <dbReference type="Proteomes" id="UP000730482"/>
    </source>
</evidence>
<dbReference type="PANTHER" id="PTHR30118">
    <property type="entry name" value="HTH-TYPE TRANSCRIPTIONAL REGULATOR LEUO-RELATED"/>
    <property type="match status" value="1"/>
</dbReference>
<evidence type="ECO:0000313" key="6">
    <source>
        <dbReference type="EMBL" id="MBS2550214.1"/>
    </source>
</evidence>
<organism evidence="6 7">
    <name type="scientific">Catenulispora pinistramenti</name>
    <dbReference type="NCBI Taxonomy" id="2705254"/>
    <lineage>
        <taxon>Bacteria</taxon>
        <taxon>Bacillati</taxon>
        <taxon>Actinomycetota</taxon>
        <taxon>Actinomycetes</taxon>
        <taxon>Catenulisporales</taxon>
        <taxon>Catenulisporaceae</taxon>
        <taxon>Catenulispora</taxon>
    </lineage>
</organism>
<dbReference type="InterPro" id="IPR036388">
    <property type="entry name" value="WH-like_DNA-bd_sf"/>
</dbReference>
<evidence type="ECO:0000256" key="4">
    <source>
        <dbReference type="ARBA" id="ARBA00023163"/>
    </source>
</evidence>
<dbReference type="Gene3D" id="1.10.10.10">
    <property type="entry name" value="Winged helix-like DNA-binding domain superfamily/Winged helix DNA-binding domain"/>
    <property type="match status" value="1"/>
</dbReference>
<dbReference type="SUPFAM" id="SSF53850">
    <property type="entry name" value="Periplasmic binding protein-like II"/>
    <property type="match status" value="1"/>
</dbReference>
<dbReference type="PROSITE" id="PS50931">
    <property type="entry name" value="HTH_LYSR"/>
    <property type="match status" value="1"/>
</dbReference>
<evidence type="ECO:0000256" key="2">
    <source>
        <dbReference type="ARBA" id="ARBA00023015"/>
    </source>
</evidence>
<protein>
    <submittedName>
        <fullName evidence="6">LysR family transcriptional regulator</fullName>
    </submittedName>
</protein>
<keyword evidence="4" id="KW-0804">Transcription</keyword>
<proteinExistence type="inferred from homology"/>
<evidence type="ECO:0000256" key="3">
    <source>
        <dbReference type="ARBA" id="ARBA00023125"/>
    </source>
</evidence>
<accession>A0ABS5KW58</accession>
<comment type="similarity">
    <text evidence="1">Belongs to the LysR transcriptional regulatory family.</text>
</comment>
<evidence type="ECO:0000256" key="1">
    <source>
        <dbReference type="ARBA" id="ARBA00009437"/>
    </source>
</evidence>
<dbReference type="RefSeq" id="WP_212012545.1">
    <property type="nucleotide sequence ID" value="NZ_JAAFYZ010000095.1"/>
</dbReference>
<dbReference type="InterPro" id="IPR050389">
    <property type="entry name" value="LysR-type_TF"/>
</dbReference>
<dbReference type="SUPFAM" id="SSF46785">
    <property type="entry name" value="Winged helix' DNA-binding domain"/>
    <property type="match status" value="1"/>
</dbReference>
<keyword evidence="2" id="KW-0805">Transcription regulation</keyword>
<dbReference type="InterPro" id="IPR036390">
    <property type="entry name" value="WH_DNA-bd_sf"/>
</dbReference>
<dbReference type="EMBL" id="JAAFYZ010000095">
    <property type="protein sequence ID" value="MBS2550214.1"/>
    <property type="molecule type" value="Genomic_DNA"/>
</dbReference>
<keyword evidence="7" id="KW-1185">Reference proteome</keyword>
<dbReference type="Gene3D" id="3.40.190.10">
    <property type="entry name" value="Periplasmic binding protein-like II"/>
    <property type="match status" value="2"/>
</dbReference>